<name>A0AAD4C822_BOLED</name>
<evidence type="ECO:0000313" key="2">
    <source>
        <dbReference type="EMBL" id="KAF8450627.1"/>
    </source>
</evidence>
<evidence type="ECO:0000313" key="3">
    <source>
        <dbReference type="Proteomes" id="UP001194468"/>
    </source>
</evidence>
<feature type="region of interest" description="Disordered" evidence="1">
    <location>
        <begin position="1"/>
        <end position="65"/>
    </location>
</feature>
<reference evidence="2" key="1">
    <citation type="submission" date="2019-10" db="EMBL/GenBank/DDBJ databases">
        <authorList>
            <consortium name="DOE Joint Genome Institute"/>
            <person name="Kuo A."/>
            <person name="Miyauchi S."/>
            <person name="Kiss E."/>
            <person name="Drula E."/>
            <person name="Kohler A."/>
            <person name="Sanchez-Garcia M."/>
            <person name="Andreopoulos B."/>
            <person name="Barry K.W."/>
            <person name="Bonito G."/>
            <person name="Buee M."/>
            <person name="Carver A."/>
            <person name="Chen C."/>
            <person name="Cichocki N."/>
            <person name="Clum A."/>
            <person name="Culley D."/>
            <person name="Crous P.W."/>
            <person name="Fauchery L."/>
            <person name="Girlanda M."/>
            <person name="Hayes R."/>
            <person name="Keri Z."/>
            <person name="LaButti K."/>
            <person name="Lipzen A."/>
            <person name="Lombard V."/>
            <person name="Magnuson J."/>
            <person name="Maillard F."/>
            <person name="Morin E."/>
            <person name="Murat C."/>
            <person name="Nolan M."/>
            <person name="Ohm R."/>
            <person name="Pangilinan J."/>
            <person name="Pereira M."/>
            <person name="Perotto S."/>
            <person name="Peter M."/>
            <person name="Riley R."/>
            <person name="Sitrit Y."/>
            <person name="Stielow B."/>
            <person name="Szollosi G."/>
            <person name="Zifcakova L."/>
            <person name="Stursova M."/>
            <person name="Spatafora J.W."/>
            <person name="Tedersoo L."/>
            <person name="Vaario L.-M."/>
            <person name="Yamada A."/>
            <person name="Yan M."/>
            <person name="Wang P."/>
            <person name="Xu J."/>
            <person name="Bruns T."/>
            <person name="Baldrian P."/>
            <person name="Vilgalys R."/>
            <person name="Henrissat B."/>
            <person name="Grigoriev I.V."/>
            <person name="Hibbett D."/>
            <person name="Nagy L.G."/>
            <person name="Martin F.M."/>
        </authorList>
    </citation>
    <scope>NUCLEOTIDE SEQUENCE</scope>
    <source>
        <strain evidence="2">BED1</strain>
    </source>
</reference>
<dbReference type="EMBL" id="WHUW01000002">
    <property type="protein sequence ID" value="KAF8450627.1"/>
    <property type="molecule type" value="Genomic_DNA"/>
</dbReference>
<comment type="caution">
    <text evidence="2">The sequence shown here is derived from an EMBL/GenBank/DDBJ whole genome shotgun (WGS) entry which is preliminary data.</text>
</comment>
<feature type="compositionally biased region" description="Pro residues" evidence="1">
    <location>
        <begin position="39"/>
        <end position="51"/>
    </location>
</feature>
<dbReference type="AlphaFoldDB" id="A0AAD4C822"/>
<feature type="compositionally biased region" description="Low complexity" evidence="1">
    <location>
        <begin position="375"/>
        <end position="384"/>
    </location>
</feature>
<feature type="region of interest" description="Disordered" evidence="1">
    <location>
        <begin position="222"/>
        <end position="273"/>
    </location>
</feature>
<feature type="compositionally biased region" description="Polar residues" evidence="1">
    <location>
        <begin position="257"/>
        <end position="267"/>
    </location>
</feature>
<feature type="compositionally biased region" description="Polar residues" evidence="1">
    <location>
        <begin position="222"/>
        <end position="236"/>
    </location>
</feature>
<protein>
    <submittedName>
        <fullName evidence="2">Uncharacterized protein</fullName>
    </submittedName>
</protein>
<feature type="region of interest" description="Disordered" evidence="1">
    <location>
        <begin position="372"/>
        <end position="440"/>
    </location>
</feature>
<sequence>MINDDSEPPNPVVHTTQGPKELSPGAQKENGTDMNQPHPSNPPETPTPPPGGIVKSTRAPEPMTLSERHQAALRHIHTLEGHNAKLYDDNCRLVNAVNLLNDRLAFLGAPQNTQVLRLMDMQEKLRTGEASRAQINRKYQELLQSTFPASVLQHHINEELHAVREAYASLDKEYRLLGDKYNRLRAVTDASRVAHQQSQGTSRTFIPAVPPELANTTQFRAHGQNRNSYPSPTSVISPGPLQPFPDQKGNNRRRSSEGTMVQQSLRSGPTPIATTWLAPLPTPPPSAPVPRGQTSPTGFPIHAPVPTGSFLLPHHPQIVHEPPALSALPAVAQSRYLQQGTSEQPNAAMHIPLPRGEIMDTTNNELVSCSKQDVAPASSISSPRSAKRPNSQFQTSVSPGGEHKKARIEGVAEHPMTADTDTHPIRKIPSPPAPTDPQNDPKLCVANSNLRSYQECVNFIFEKDADVENGVFCGLCLDRHEAKMIPEPPDVLVQPDFDFLLRHCMTMHPTVWDDLRRGA</sequence>
<feature type="compositionally biased region" description="Basic and acidic residues" evidence="1">
    <location>
        <begin position="401"/>
        <end position="412"/>
    </location>
</feature>
<proteinExistence type="predicted"/>
<accession>A0AAD4C822</accession>
<gene>
    <name evidence="2" type="ORF">L210DRAFT_3685871</name>
</gene>
<reference evidence="2" key="2">
    <citation type="journal article" date="2020" name="Nat. Commun.">
        <title>Large-scale genome sequencing of mycorrhizal fungi provides insights into the early evolution of symbiotic traits.</title>
        <authorList>
            <person name="Miyauchi S."/>
            <person name="Kiss E."/>
            <person name="Kuo A."/>
            <person name="Drula E."/>
            <person name="Kohler A."/>
            <person name="Sanchez-Garcia M."/>
            <person name="Morin E."/>
            <person name="Andreopoulos B."/>
            <person name="Barry K.W."/>
            <person name="Bonito G."/>
            <person name="Buee M."/>
            <person name="Carver A."/>
            <person name="Chen C."/>
            <person name="Cichocki N."/>
            <person name="Clum A."/>
            <person name="Culley D."/>
            <person name="Crous P.W."/>
            <person name="Fauchery L."/>
            <person name="Girlanda M."/>
            <person name="Hayes R.D."/>
            <person name="Keri Z."/>
            <person name="LaButti K."/>
            <person name="Lipzen A."/>
            <person name="Lombard V."/>
            <person name="Magnuson J."/>
            <person name="Maillard F."/>
            <person name="Murat C."/>
            <person name="Nolan M."/>
            <person name="Ohm R.A."/>
            <person name="Pangilinan J."/>
            <person name="Pereira M.F."/>
            <person name="Perotto S."/>
            <person name="Peter M."/>
            <person name="Pfister S."/>
            <person name="Riley R."/>
            <person name="Sitrit Y."/>
            <person name="Stielow J.B."/>
            <person name="Szollosi G."/>
            <person name="Zifcakova L."/>
            <person name="Stursova M."/>
            <person name="Spatafora J.W."/>
            <person name="Tedersoo L."/>
            <person name="Vaario L.M."/>
            <person name="Yamada A."/>
            <person name="Yan M."/>
            <person name="Wang P."/>
            <person name="Xu J."/>
            <person name="Bruns T."/>
            <person name="Baldrian P."/>
            <person name="Vilgalys R."/>
            <person name="Dunand C."/>
            <person name="Henrissat B."/>
            <person name="Grigoriev I.V."/>
            <person name="Hibbett D."/>
            <person name="Nagy L.G."/>
            <person name="Martin F.M."/>
        </authorList>
    </citation>
    <scope>NUCLEOTIDE SEQUENCE</scope>
    <source>
        <strain evidence="2">BED1</strain>
    </source>
</reference>
<evidence type="ECO:0000256" key="1">
    <source>
        <dbReference type="SAM" id="MobiDB-lite"/>
    </source>
</evidence>
<dbReference type="Proteomes" id="UP001194468">
    <property type="component" value="Unassembled WGS sequence"/>
</dbReference>
<keyword evidence="3" id="KW-1185">Reference proteome</keyword>
<organism evidence="2 3">
    <name type="scientific">Boletus edulis BED1</name>
    <dbReference type="NCBI Taxonomy" id="1328754"/>
    <lineage>
        <taxon>Eukaryota</taxon>
        <taxon>Fungi</taxon>
        <taxon>Dikarya</taxon>
        <taxon>Basidiomycota</taxon>
        <taxon>Agaricomycotina</taxon>
        <taxon>Agaricomycetes</taxon>
        <taxon>Agaricomycetidae</taxon>
        <taxon>Boletales</taxon>
        <taxon>Boletineae</taxon>
        <taxon>Boletaceae</taxon>
        <taxon>Boletoideae</taxon>
        <taxon>Boletus</taxon>
    </lineage>
</organism>